<dbReference type="InterPro" id="IPR003430">
    <property type="entry name" value="Phenol_Hydrox"/>
</dbReference>
<dbReference type="CDD" id="cd01058">
    <property type="entry name" value="AAMH_B"/>
    <property type="match status" value="1"/>
</dbReference>
<evidence type="ECO:0000313" key="5">
    <source>
        <dbReference type="EMBL" id="MDA0139566.1"/>
    </source>
</evidence>
<dbReference type="EMBL" id="JAPCID010000027">
    <property type="protein sequence ID" value="MDA0139566.1"/>
    <property type="molecule type" value="Genomic_DNA"/>
</dbReference>
<gene>
    <name evidence="5" type="ORF">OJ962_18850</name>
</gene>
<dbReference type="InterPro" id="IPR012348">
    <property type="entry name" value="RNR-like"/>
</dbReference>
<keyword evidence="3 5" id="KW-0503">Monooxygenase</keyword>
<dbReference type="InterPro" id="IPR009078">
    <property type="entry name" value="Ferritin-like_SF"/>
</dbReference>
<reference evidence="5" key="1">
    <citation type="submission" date="2022-10" db="EMBL/GenBank/DDBJ databases">
        <title>The WGS of Solirubrobacter sp. CPCC 204708.</title>
        <authorList>
            <person name="Jiang Z."/>
        </authorList>
    </citation>
    <scope>NUCLEOTIDE SEQUENCE</scope>
    <source>
        <strain evidence="5">CPCC 204708</strain>
    </source>
</reference>
<name>A0ABT4RMN4_9ACTN</name>
<dbReference type="Pfam" id="PF02332">
    <property type="entry name" value="Phenol_Hydrox"/>
    <property type="match status" value="1"/>
</dbReference>
<organism evidence="5 6">
    <name type="scientific">Solirubrobacter deserti</name>
    <dbReference type="NCBI Taxonomy" id="2282478"/>
    <lineage>
        <taxon>Bacteria</taxon>
        <taxon>Bacillati</taxon>
        <taxon>Actinomycetota</taxon>
        <taxon>Thermoleophilia</taxon>
        <taxon>Solirubrobacterales</taxon>
        <taxon>Solirubrobacteraceae</taxon>
        <taxon>Solirubrobacter</taxon>
    </lineage>
</organism>
<accession>A0ABT4RMN4</accession>
<evidence type="ECO:0000313" key="6">
    <source>
        <dbReference type="Proteomes" id="UP001147700"/>
    </source>
</evidence>
<dbReference type="SUPFAM" id="SSF47240">
    <property type="entry name" value="Ferritin-like"/>
    <property type="match status" value="1"/>
</dbReference>
<sequence>MATEVKERSVPKPAFTDAEAGAKEFPSWQSRSYNYFTPRKRRATVYEDVTVDVQPDPARHLSQGWVYEFANGVGGYPQEWTALKSSNWHQFLDPNEEWEQTIYRNNANVVRQISQNIEHGRTAGVYAAFDPAWVKVLERHVFAWAHAEHGIGLHVYTPAQRDAPTNMINNAMAVGAVHKLRFAQDLILYNLALSEEIDGFDGSIHRQTWQEDPVWQPTREFVEQLTATRDWAEQWFATSVVFEPMLGELFRSGFVMQVAALHGDFVTPTIMGAGESDAAREQRGARVLFRMLTDDAEHGAANQAQLRQWLSTWNAAAENAARTLQPIWSQISEKVVRFEDSLERSKARQQALLADIGLEA</sequence>
<evidence type="ECO:0000256" key="4">
    <source>
        <dbReference type="ARBA" id="ARBA00048941"/>
    </source>
</evidence>
<evidence type="ECO:0000256" key="3">
    <source>
        <dbReference type="ARBA" id="ARBA00023033"/>
    </source>
</evidence>
<dbReference type="Gene3D" id="1.10.620.20">
    <property type="entry name" value="Ribonucleotide Reductase, subunit A"/>
    <property type="match status" value="1"/>
</dbReference>
<dbReference type="Proteomes" id="UP001147700">
    <property type="component" value="Unassembled WGS sequence"/>
</dbReference>
<dbReference type="InterPro" id="IPR012078">
    <property type="entry name" value="MP_mOase_hydro"/>
</dbReference>
<evidence type="ECO:0000256" key="1">
    <source>
        <dbReference type="ARBA" id="ARBA00012710"/>
    </source>
</evidence>
<evidence type="ECO:0000256" key="2">
    <source>
        <dbReference type="ARBA" id="ARBA00023002"/>
    </source>
</evidence>
<dbReference type="EC" id="1.14.13.227" evidence="1"/>
<comment type="catalytic activity">
    <reaction evidence="4">
        <text>propane + NADH + O2 + H(+) = propan-2-ol + NAD(+) + H2O</text>
        <dbReference type="Rhea" id="RHEA:49992"/>
        <dbReference type="ChEBI" id="CHEBI:15377"/>
        <dbReference type="ChEBI" id="CHEBI:15378"/>
        <dbReference type="ChEBI" id="CHEBI:15379"/>
        <dbReference type="ChEBI" id="CHEBI:17824"/>
        <dbReference type="ChEBI" id="CHEBI:32879"/>
        <dbReference type="ChEBI" id="CHEBI:57540"/>
        <dbReference type="ChEBI" id="CHEBI:57945"/>
        <dbReference type="EC" id="1.14.13.227"/>
    </reaction>
</comment>
<dbReference type="PIRSF" id="PIRSF000040">
    <property type="entry name" value="MMOH_comp"/>
    <property type="match status" value="1"/>
</dbReference>
<dbReference type="GO" id="GO:0004497">
    <property type="term" value="F:monooxygenase activity"/>
    <property type="evidence" value="ECO:0007669"/>
    <property type="project" value="UniProtKB-KW"/>
</dbReference>
<proteinExistence type="predicted"/>
<protein>
    <recommendedName>
        <fullName evidence="1">propane 2-monooxygenase</fullName>
        <ecNumber evidence="1">1.14.13.227</ecNumber>
    </recommendedName>
</protein>
<comment type="caution">
    <text evidence="5">The sequence shown here is derived from an EMBL/GenBank/DDBJ whole genome shotgun (WGS) entry which is preliminary data.</text>
</comment>
<keyword evidence="2" id="KW-0560">Oxidoreductase</keyword>
<dbReference type="RefSeq" id="WP_202952032.1">
    <property type="nucleotide sequence ID" value="NZ_JAPCID010000027.1"/>
</dbReference>
<keyword evidence="6" id="KW-1185">Reference proteome</keyword>